<evidence type="ECO:0000256" key="4">
    <source>
        <dbReference type="ARBA" id="ARBA00022764"/>
    </source>
</evidence>
<accession>A0A3Q9JJ46</accession>
<feature type="chain" id="PRO_5018380694" description="Thiol:disulfide interchange protein" evidence="7">
    <location>
        <begin position="24"/>
        <end position="249"/>
    </location>
</feature>
<sequence length="249" mass="27865">MSLKKMLVGLALGLTVTTNMVFASEQTVKAQFQKVVPDVVVKEVSKSPINDFYQIQVDSGKVFYMSEDGKYLLQGYLFDLSGKEPKNLTLQTEEKFVANLINNMDKSKMVIFKAKDNQPKTHITIFTDTTCPYCHRLHQEVPMLNAKGIEVRYLAFPREGFASRGFDELQKVWCADNKQEAMNQLMQEIPVKSTKKCESPVVEQYVLGQKIGIRGTPAIILENGQIIPGYQAADQLISSALEAASSNSK</sequence>
<keyword evidence="6 7" id="KW-0676">Redox-active center</keyword>
<comment type="similarity">
    <text evidence="2 7">Belongs to the thioredoxin family. DsbC subfamily.</text>
</comment>
<evidence type="ECO:0000259" key="8">
    <source>
        <dbReference type="Pfam" id="PF10411"/>
    </source>
</evidence>
<comment type="function">
    <text evidence="7">Required for disulfide bond formation in some periplasmic proteins. Acts by transferring its disulfide bond to other proteins and is reduced in the process.</text>
</comment>
<evidence type="ECO:0000256" key="1">
    <source>
        <dbReference type="ARBA" id="ARBA00004418"/>
    </source>
</evidence>
<dbReference type="CDD" id="cd03020">
    <property type="entry name" value="DsbA_DsbC_DsbG"/>
    <property type="match status" value="1"/>
</dbReference>
<evidence type="ECO:0000313" key="11">
    <source>
        <dbReference type="Proteomes" id="UP000273143"/>
    </source>
</evidence>
<dbReference type="AlphaFoldDB" id="A0A3Q9JJ46"/>
<evidence type="ECO:0000256" key="6">
    <source>
        <dbReference type="ARBA" id="ARBA00023284"/>
    </source>
</evidence>
<dbReference type="InterPro" id="IPR033954">
    <property type="entry name" value="DiS-bond_Isoase_DsbC/G"/>
</dbReference>
<dbReference type="PANTHER" id="PTHR35272:SF3">
    <property type="entry name" value="THIOL:DISULFIDE INTERCHANGE PROTEIN DSBC"/>
    <property type="match status" value="1"/>
</dbReference>
<dbReference type="InterPro" id="IPR051470">
    <property type="entry name" value="Thiol:disulfide_interchange"/>
</dbReference>
<dbReference type="Gene3D" id="3.40.30.10">
    <property type="entry name" value="Glutaredoxin"/>
    <property type="match status" value="1"/>
</dbReference>
<keyword evidence="11" id="KW-1185">Reference proteome</keyword>
<dbReference type="PANTHER" id="PTHR35272">
    <property type="entry name" value="THIOL:DISULFIDE INTERCHANGE PROTEIN DSBC-RELATED"/>
    <property type="match status" value="1"/>
</dbReference>
<evidence type="ECO:0000256" key="5">
    <source>
        <dbReference type="ARBA" id="ARBA00023157"/>
    </source>
</evidence>
<feature type="domain" description="Thioredoxin-like fold" evidence="9">
    <location>
        <begin position="120"/>
        <end position="236"/>
    </location>
</feature>
<feature type="signal peptide" evidence="7">
    <location>
        <begin position="1"/>
        <end position="23"/>
    </location>
</feature>
<evidence type="ECO:0000256" key="2">
    <source>
        <dbReference type="ARBA" id="ARBA00009813"/>
    </source>
</evidence>
<dbReference type="InterPro" id="IPR012336">
    <property type="entry name" value="Thioredoxin-like_fold"/>
</dbReference>
<keyword evidence="5" id="KW-1015">Disulfide bond</keyword>
<dbReference type="Gene3D" id="3.10.450.70">
    <property type="entry name" value="Disulphide bond isomerase, DsbC/G, N-terminal"/>
    <property type="match status" value="1"/>
</dbReference>
<organism evidence="10 11">
    <name type="scientific">Entomomonas moraniae</name>
    <dbReference type="NCBI Taxonomy" id="2213226"/>
    <lineage>
        <taxon>Bacteria</taxon>
        <taxon>Pseudomonadati</taxon>
        <taxon>Pseudomonadota</taxon>
        <taxon>Gammaproteobacteria</taxon>
        <taxon>Pseudomonadales</taxon>
        <taxon>Pseudomonadaceae</taxon>
        <taxon>Entomomonas</taxon>
    </lineage>
</organism>
<dbReference type="InterPro" id="IPR009094">
    <property type="entry name" value="DiS-bond_isomerase_DsbC/G_N_sf"/>
</dbReference>
<keyword evidence="4 7" id="KW-0574">Periplasm</keyword>
<dbReference type="SUPFAM" id="SSF54423">
    <property type="entry name" value="DsbC/DsbG N-terminal domain-like"/>
    <property type="match status" value="1"/>
</dbReference>
<dbReference type="GO" id="GO:0042597">
    <property type="term" value="C:periplasmic space"/>
    <property type="evidence" value="ECO:0007669"/>
    <property type="project" value="UniProtKB-SubCell"/>
</dbReference>
<evidence type="ECO:0000313" key="10">
    <source>
        <dbReference type="EMBL" id="AZS50712.1"/>
    </source>
</evidence>
<evidence type="ECO:0000256" key="3">
    <source>
        <dbReference type="ARBA" id="ARBA00022729"/>
    </source>
</evidence>
<dbReference type="InterPro" id="IPR036249">
    <property type="entry name" value="Thioredoxin-like_sf"/>
</dbReference>
<name>A0A3Q9JJ46_9GAMM</name>
<comment type="subcellular location">
    <subcellularLocation>
        <location evidence="1 7">Periplasm</location>
    </subcellularLocation>
</comment>
<evidence type="ECO:0000259" key="9">
    <source>
        <dbReference type="Pfam" id="PF13098"/>
    </source>
</evidence>
<dbReference type="InterPro" id="IPR018950">
    <property type="entry name" value="DiS-bond_isomerase_DsbC/G_N"/>
</dbReference>
<dbReference type="InterPro" id="IPR017937">
    <property type="entry name" value="Thioredoxin_CS"/>
</dbReference>
<dbReference type="RefSeq" id="WP_127163266.1">
    <property type="nucleotide sequence ID" value="NZ_CP029822.1"/>
</dbReference>
<dbReference type="PROSITE" id="PS00194">
    <property type="entry name" value="THIOREDOXIN_1"/>
    <property type="match status" value="1"/>
</dbReference>
<dbReference type="Pfam" id="PF13098">
    <property type="entry name" value="Thioredoxin_2"/>
    <property type="match status" value="1"/>
</dbReference>
<keyword evidence="3 7" id="KW-0732">Signal</keyword>
<proteinExistence type="inferred from homology"/>
<dbReference type="KEGG" id="emo:DM558_07925"/>
<feature type="domain" description="Disulphide bond isomerase DsbC/G N-terminal" evidence="8">
    <location>
        <begin position="22"/>
        <end position="89"/>
    </location>
</feature>
<evidence type="ECO:0000256" key="7">
    <source>
        <dbReference type="RuleBase" id="RU364038"/>
    </source>
</evidence>
<dbReference type="Proteomes" id="UP000273143">
    <property type="component" value="Chromosome"/>
</dbReference>
<dbReference type="EMBL" id="CP029822">
    <property type="protein sequence ID" value="AZS50712.1"/>
    <property type="molecule type" value="Genomic_DNA"/>
</dbReference>
<protein>
    <recommendedName>
        <fullName evidence="7">Thiol:disulfide interchange protein</fullName>
    </recommendedName>
</protein>
<dbReference type="SUPFAM" id="SSF52833">
    <property type="entry name" value="Thioredoxin-like"/>
    <property type="match status" value="1"/>
</dbReference>
<gene>
    <name evidence="10" type="ORF">DM558_07925</name>
</gene>
<dbReference type="Pfam" id="PF10411">
    <property type="entry name" value="DsbC_N"/>
    <property type="match status" value="1"/>
</dbReference>
<reference evidence="11" key="1">
    <citation type="submission" date="2018-06" db="EMBL/GenBank/DDBJ databases">
        <title>Complete genome of Pseudomonas insecticola strain QZS01.</title>
        <authorList>
            <person name="Wang J."/>
            <person name="Su Q."/>
        </authorList>
    </citation>
    <scope>NUCLEOTIDE SEQUENCE [LARGE SCALE GENOMIC DNA]</scope>
    <source>
        <strain evidence="11">QZS01</strain>
    </source>
</reference>